<dbReference type="InterPro" id="IPR027417">
    <property type="entry name" value="P-loop_NTPase"/>
</dbReference>
<dbReference type="EMBL" id="BMEO01000002">
    <property type="protein sequence ID" value="GGF86374.1"/>
    <property type="molecule type" value="Genomic_DNA"/>
</dbReference>
<comment type="similarity">
    <text evidence="2 11">Belongs to the shikimate kinase family.</text>
</comment>
<evidence type="ECO:0000256" key="4">
    <source>
        <dbReference type="ARBA" id="ARBA00022605"/>
    </source>
</evidence>
<evidence type="ECO:0000256" key="8">
    <source>
        <dbReference type="ARBA" id="ARBA00022840"/>
    </source>
</evidence>
<protein>
    <recommendedName>
        <fullName evidence="3 11">Shikimate kinase</fullName>
        <shortName evidence="11">SK</shortName>
        <ecNumber evidence="3 11">2.7.1.71</ecNumber>
    </recommendedName>
</protein>
<dbReference type="CDD" id="cd00464">
    <property type="entry name" value="SK"/>
    <property type="match status" value="1"/>
</dbReference>
<organism evidence="12 13">
    <name type="scientific">Marinicella pacifica</name>
    <dbReference type="NCBI Taxonomy" id="1171543"/>
    <lineage>
        <taxon>Bacteria</taxon>
        <taxon>Pseudomonadati</taxon>
        <taxon>Pseudomonadota</taxon>
        <taxon>Gammaproteobacteria</taxon>
        <taxon>Lysobacterales</taxon>
        <taxon>Marinicellaceae</taxon>
        <taxon>Marinicella</taxon>
    </lineage>
</organism>
<evidence type="ECO:0000256" key="11">
    <source>
        <dbReference type="HAMAP-Rule" id="MF_00109"/>
    </source>
</evidence>
<dbReference type="PROSITE" id="PS01128">
    <property type="entry name" value="SHIKIMATE_KINASE"/>
    <property type="match status" value="1"/>
</dbReference>
<dbReference type="AlphaFoldDB" id="A0A917FKS2"/>
<comment type="function">
    <text evidence="11">Catalyzes the specific phosphorylation of the 3-hydroxyl group of shikimic acid using ATP as a cosubstrate.</text>
</comment>
<reference evidence="12" key="1">
    <citation type="journal article" date="2014" name="Int. J. Syst. Evol. Microbiol.">
        <title>Complete genome sequence of Corynebacterium casei LMG S-19264T (=DSM 44701T), isolated from a smear-ripened cheese.</title>
        <authorList>
            <consortium name="US DOE Joint Genome Institute (JGI-PGF)"/>
            <person name="Walter F."/>
            <person name="Albersmeier A."/>
            <person name="Kalinowski J."/>
            <person name="Ruckert C."/>
        </authorList>
    </citation>
    <scope>NUCLEOTIDE SEQUENCE</scope>
    <source>
        <strain evidence="12">CGMCC 1.12181</strain>
    </source>
</reference>
<comment type="catalytic activity">
    <reaction evidence="10 11">
        <text>shikimate + ATP = 3-phosphoshikimate + ADP + H(+)</text>
        <dbReference type="Rhea" id="RHEA:13121"/>
        <dbReference type="ChEBI" id="CHEBI:15378"/>
        <dbReference type="ChEBI" id="CHEBI:30616"/>
        <dbReference type="ChEBI" id="CHEBI:36208"/>
        <dbReference type="ChEBI" id="CHEBI:145989"/>
        <dbReference type="ChEBI" id="CHEBI:456216"/>
        <dbReference type="EC" id="2.7.1.71"/>
    </reaction>
</comment>
<dbReference type="GO" id="GO:0000287">
    <property type="term" value="F:magnesium ion binding"/>
    <property type="evidence" value="ECO:0007669"/>
    <property type="project" value="UniProtKB-UniRule"/>
</dbReference>
<name>A0A917FKS2_9GAMM</name>
<keyword evidence="11" id="KW-0479">Metal-binding</keyword>
<dbReference type="GO" id="GO:0005829">
    <property type="term" value="C:cytosol"/>
    <property type="evidence" value="ECO:0007669"/>
    <property type="project" value="TreeGrafter"/>
</dbReference>
<keyword evidence="11" id="KW-0460">Magnesium</keyword>
<dbReference type="HAMAP" id="MF_00109">
    <property type="entry name" value="Shikimate_kinase"/>
    <property type="match status" value="1"/>
</dbReference>
<comment type="subunit">
    <text evidence="11">Monomer.</text>
</comment>
<keyword evidence="13" id="KW-1185">Reference proteome</keyword>
<evidence type="ECO:0000256" key="2">
    <source>
        <dbReference type="ARBA" id="ARBA00006997"/>
    </source>
</evidence>
<accession>A0A917FKS2</accession>
<dbReference type="InterPro" id="IPR000623">
    <property type="entry name" value="Shikimate_kinase/TSH1"/>
</dbReference>
<dbReference type="EC" id="2.7.1.71" evidence="3 11"/>
<comment type="caution">
    <text evidence="11">Lacks conserved residue(s) required for the propagation of feature annotation.</text>
</comment>
<dbReference type="GO" id="GO:0005524">
    <property type="term" value="F:ATP binding"/>
    <property type="evidence" value="ECO:0007669"/>
    <property type="project" value="UniProtKB-UniRule"/>
</dbReference>
<feature type="binding site" evidence="11">
    <location>
        <position position="123"/>
    </location>
    <ligand>
        <name>ATP</name>
        <dbReference type="ChEBI" id="CHEBI:30616"/>
    </ligand>
</feature>
<keyword evidence="6 11" id="KW-0547">Nucleotide-binding</keyword>
<dbReference type="GO" id="GO:0004765">
    <property type="term" value="F:shikimate kinase activity"/>
    <property type="evidence" value="ECO:0007669"/>
    <property type="project" value="UniProtKB-UniRule"/>
</dbReference>
<feature type="binding site" evidence="11">
    <location>
        <position position="38"/>
    </location>
    <ligand>
        <name>substrate</name>
    </ligand>
</feature>
<dbReference type="PANTHER" id="PTHR21087:SF16">
    <property type="entry name" value="SHIKIMATE KINASE 1, CHLOROPLASTIC"/>
    <property type="match status" value="1"/>
</dbReference>
<evidence type="ECO:0000256" key="1">
    <source>
        <dbReference type="ARBA" id="ARBA00004842"/>
    </source>
</evidence>
<evidence type="ECO:0000313" key="13">
    <source>
        <dbReference type="Proteomes" id="UP000605253"/>
    </source>
</evidence>
<proteinExistence type="inferred from homology"/>
<comment type="pathway">
    <text evidence="1 11">Metabolic intermediate biosynthesis; chorismate biosynthesis; chorismate from D-erythrose 4-phosphate and phosphoenolpyruvate: step 5/7.</text>
</comment>
<dbReference type="InterPro" id="IPR023000">
    <property type="entry name" value="Shikimate_kinase_CS"/>
</dbReference>
<evidence type="ECO:0000256" key="6">
    <source>
        <dbReference type="ARBA" id="ARBA00022741"/>
    </source>
</evidence>
<keyword evidence="11" id="KW-0963">Cytoplasm</keyword>
<feature type="binding site" evidence="11">
    <location>
        <position position="142"/>
    </location>
    <ligand>
        <name>substrate</name>
    </ligand>
</feature>
<dbReference type="RefSeq" id="WP_188364026.1">
    <property type="nucleotide sequence ID" value="NZ_BAABJF010000032.1"/>
</dbReference>
<dbReference type="InterPro" id="IPR031322">
    <property type="entry name" value="Shikimate/glucono_kinase"/>
</dbReference>
<dbReference type="Proteomes" id="UP000605253">
    <property type="component" value="Unassembled WGS sequence"/>
</dbReference>
<dbReference type="PRINTS" id="PR01100">
    <property type="entry name" value="SHIKIMTKNASE"/>
</dbReference>
<dbReference type="PANTHER" id="PTHR21087">
    <property type="entry name" value="SHIKIMATE KINASE"/>
    <property type="match status" value="1"/>
</dbReference>
<feature type="binding site" evidence="11">
    <location>
        <position position="62"/>
    </location>
    <ligand>
        <name>substrate</name>
    </ligand>
</feature>
<evidence type="ECO:0000256" key="5">
    <source>
        <dbReference type="ARBA" id="ARBA00022679"/>
    </source>
</evidence>
<keyword evidence="7 11" id="KW-0418">Kinase</keyword>
<evidence type="ECO:0000256" key="3">
    <source>
        <dbReference type="ARBA" id="ARBA00012154"/>
    </source>
</evidence>
<dbReference type="Pfam" id="PF01202">
    <property type="entry name" value="SKI"/>
    <property type="match status" value="1"/>
</dbReference>
<feature type="binding site" evidence="11">
    <location>
        <begin position="16"/>
        <end position="21"/>
    </location>
    <ligand>
        <name>ATP</name>
        <dbReference type="ChEBI" id="CHEBI:30616"/>
    </ligand>
</feature>
<reference evidence="12" key="2">
    <citation type="submission" date="2020-09" db="EMBL/GenBank/DDBJ databases">
        <authorList>
            <person name="Sun Q."/>
            <person name="Zhou Y."/>
        </authorList>
    </citation>
    <scope>NUCLEOTIDE SEQUENCE</scope>
    <source>
        <strain evidence="12">CGMCC 1.12181</strain>
    </source>
</reference>
<comment type="caution">
    <text evidence="12">The sequence shown here is derived from an EMBL/GenBank/DDBJ whole genome shotgun (WGS) entry which is preliminary data.</text>
</comment>
<evidence type="ECO:0000313" key="12">
    <source>
        <dbReference type="EMBL" id="GGF86374.1"/>
    </source>
</evidence>
<keyword evidence="5 11" id="KW-0808">Transferase</keyword>
<sequence length="176" mass="19736">MPLKKNANIILIGPMGAGKTTVGKQLAMRLGKTFCDVDQELEKRTGVPVNLIFDIEKEAGFRLRETAMLTELLQRENCIIATGGGVVVTDENRQLLAQTPHTVVYLKTAVKHQLKRLKRDKQRPLLQGAGRRERLMKLAKERNPLYESVADLSFASGRNSAYGMAQKIADYLTRDR</sequence>
<comment type="subcellular location">
    <subcellularLocation>
        <location evidence="11">Cytoplasm</location>
    </subcellularLocation>
</comment>
<feature type="binding site" evidence="11">
    <location>
        <position position="84"/>
    </location>
    <ligand>
        <name>substrate</name>
    </ligand>
</feature>
<dbReference type="GO" id="GO:0009423">
    <property type="term" value="P:chorismate biosynthetic process"/>
    <property type="evidence" value="ECO:0007669"/>
    <property type="project" value="UniProtKB-UniRule"/>
</dbReference>
<gene>
    <name evidence="11 12" type="primary">aroK</name>
    <name evidence="12" type="ORF">GCM10011365_04200</name>
</gene>
<dbReference type="GO" id="GO:0009073">
    <property type="term" value="P:aromatic amino acid family biosynthetic process"/>
    <property type="evidence" value="ECO:0007669"/>
    <property type="project" value="UniProtKB-KW"/>
</dbReference>
<dbReference type="GO" id="GO:0008652">
    <property type="term" value="P:amino acid biosynthetic process"/>
    <property type="evidence" value="ECO:0007669"/>
    <property type="project" value="UniProtKB-KW"/>
</dbReference>
<comment type="cofactor">
    <cofactor evidence="11">
        <name>Mg(2+)</name>
        <dbReference type="ChEBI" id="CHEBI:18420"/>
    </cofactor>
    <text evidence="11">Binds 1 Mg(2+) ion per subunit.</text>
</comment>
<feature type="binding site" evidence="11">
    <location>
        <position position="20"/>
    </location>
    <ligand>
        <name>Mg(2+)</name>
        <dbReference type="ChEBI" id="CHEBI:18420"/>
    </ligand>
</feature>
<dbReference type="Gene3D" id="3.40.50.300">
    <property type="entry name" value="P-loop containing nucleotide triphosphate hydrolases"/>
    <property type="match status" value="1"/>
</dbReference>
<dbReference type="SUPFAM" id="SSF52540">
    <property type="entry name" value="P-loop containing nucleoside triphosphate hydrolases"/>
    <property type="match status" value="1"/>
</dbReference>
<evidence type="ECO:0000256" key="9">
    <source>
        <dbReference type="ARBA" id="ARBA00023141"/>
    </source>
</evidence>
<evidence type="ECO:0000256" key="10">
    <source>
        <dbReference type="ARBA" id="ARBA00048567"/>
    </source>
</evidence>
<keyword evidence="4 11" id="KW-0028">Amino-acid biosynthesis</keyword>
<evidence type="ECO:0000256" key="7">
    <source>
        <dbReference type="ARBA" id="ARBA00022777"/>
    </source>
</evidence>
<keyword evidence="9 11" id="KW-0057">Aromatic amino acid biosynthesis</keyword>
<keyword evidence="8 11" id="KW-0067">ATP-binding</keyword>